<gene>
    <name evidence="1" type="ORF">DQQ10_15395</name>
</gene>
<name>A0A364Y1F4_9BACT</name>
<evidence type="ECO:0008006" key="3">
    <source>
        <dbReference type="Google" id="ProtNLM"/>
    </source>
</evidence>
<accession>A0A364Y1F4</accession>
<protein>
    <recommendedName>
        <fullName evidence="3">DUF4194 domain-containing protein</fullName>
    </recommendedName>
</protein>
<organism evidence="1 2">
    <name type="scientific">Pseudochryseolinea flava</name>
    <dbReference type="NCBI Taxonomy" id="2059302"/>
    <lineage>
        <taxon>Bacteria</taxon>
        <taxon>Pseudomonadati</taxon>
        <taxon>Bacteroidota</taxon>
        <taxon>Cytophagia</taxon>
        <taxon>Cytophagales</taxon>
        <taxon>Fulvivirgaceae</taxon>
        <taxon>Pseudochryseolinea</taxon>
    </lineage>
</organism>
<reference evidence="1 2" key="1">
    <citation type="submission" date="2018-06" db="EMBL/GenBank/DDBJ databases">
        <title>Chryseolinea flavus sp. nov., a member of the phylum Bacteroidetes isolated from soil.</title>
        <authorList>
            <person name="Li Y."/>
            <person name="Wang J."/>
        </authorList>
    </citation>
    <scope>NUCLEOTIDE SEQUENCE [LARGE SCALE GENOMIC DNA]</scope>
    <source>
        <strain evidence="1 2">SDU1-6</strain>
    </source>
</reference>
<dbReference type="AlphaFoldDB" id="A0A364Y1F4"/>
<dbReference type="RefSeq" id="WP_112747773.1">
    <property type="nucleotide sequence ID" value="NZ_QMFY01000007.1"/>
</dbReference>
<dbReference type="InterPro" id="IPR053841">
    <property type="entry name" value="MksE"/>
</dbReference>
<dbReference type="OrthoDB" id="9808028at2"/>
<keyword evidence="2" id="KW-1185">Reference proteome</keyword>
<evidence type="ECO:0000313" key="2">
    <source>
        <dbReference type="Proteomes" id="UP000251889"/>
    </source>
</evidence>
<dbReference type="Proteomes" id="UP000251889">
    <property type="component" value="Unassembled WGS sequence"/>
</dbReference>
<dbReference type="EMBL" id="QMFY01000007">
    <property type="protein sequence ID" value="RAW00431.1"/>
    <property type="molecule type" value="Genomic_DNA"/>
</dbReference>
<sequence>MNNIPKHTPDIFAILSRGNFISSNGSKGKLFDIINYEDNYTILKEFFSHTGYTLERGHNYFYFSQTDEPNLIIEKKLEQFAYYIDVMDFFSSMDNKPVVGTRYRVTQIAEECFSNERLKQKIYALSRREKMVDKVGEIAGDLTAAGFFEQEDEDTYKVMDAIHYLEEVISLITIEDDGEQTNPQ</sequence>
<evidence type="ECO:0000313" key="1">
    <source>
        <dbReference type="EMBL" id="RAW00431.1"/>
    </source>
</evidence>
<dbReference type="Pfam" id="PF21980">
    <property type="entry name" value="MksE"/>
    <property type="match status" value="1"/>
</dbReference>
<proteinExistence type="predicted"/>
<comment type="caution">
    <text evidence="1">The sequence shown here is derived from an EMBL/GenBank/DDBJ whole genome shotgun (WGS) entry which is preliminary data.</text>
</comment>